<proteinExistence type="predicted"/>
<evidence type="ECO:0000313" key="2">
    <source>
        <dbReference type="Proteomes" id="UP000612456"/>
    </source>
</evidence>
<dbReference type="AlphaFoldDB" id="A0A917E096"/>
<keyword evidence="2" id="KW-1185">Reference proteome</keyword>
<sequence length="66" mass="7460">MHHSASPPDDGLSGMPNHGSLLLNRREAIYFIVLMMREYGLDDDRTPQQMSRKARLANSLVYSADL</sequence>
<gene>
    <name evidence="1" type="ORF">GCM10010911_47530</name>
</gene>
<comment type="caution">
    <text evidence="1">The sequence shown here is derived from an EMBL/GenBank/DDBJ whole genome shotgun (WGS) entry which is preliminary data.</text>
</comment>
<name>A0A917E096_9BACL</name>
<dbReference type="Proteomes" id="UP000612456">
    <property type="component" value="Unassembled WGS sequence"/>
</dbReference>
<protein>
    <submittedName>
        <fullName evidence="1">Uncharacterized protein</fullName>
    </submittedName>
</protein>
<reference evidence="1" key="2">
    <citation type="submission" date="2020-09" db="EMBL/GenBank/DDBJ databases">
        <authorList>
            <person name="Sun Q."/>
            <person name="Zhou Y."/>
        </authorList>
    </citation>
    <scope>NUCLEOTIDE SEQUENCE</scope>
    <source>
        <strain evidence="1">CGMCC 1.15178</strain>
    </source>
</reference>
<evidence type="ECO:0000313" key="1">
    <source>
        <dbReference type="EMBL" id="GGD83816.1"/>
    </source>
</evidence>
<dbReference type="EMBL" id="BMHP01000003">
    <property type="protein sequence ID" value="GGD83816.1"/>
    <property type="molecule type" value="Genomic_DNA"/>
</dbReference>
<reference evidence="1" key="1">
    <citation type="journal article" date="2014" name="Int. J. Syst. Evol. Microbiol.">
        <title>Complete genome sequence of Corynebacterium casei LMG S-19264T (=DSM 44701T), isolated from a smear-ripened cheese.</title>
        <authorList>
            <consortium name="US DOE Joint Genome Institute (JGI-PGF)"/>
            <person name="Walter F."/>
            <person name="Albersmeier A."/>
            <person name="Kalinowski J."/>
            <person name="Ruckert C."/>
        </authorList>
    </citation>
    <scope>NUCLEOTIDE SEQUENCE</scope>
    <source>
        <strain evidence="1">CGMCC 1.15178</strain>
    </source>
</reference>
<organism evidence="1 2">
    <name type="scientific">Paenibacillus nasutitermitis</name>
    <dbReference type="NCBI Taxonomy" id="1652958"/>
    <lineage>
        <taxon>Bacteria</taxon>
        <taxon>Bacillati</taxon>
        <taxon>Bacillota</taxon>
        <taxon>Bacilli</taxon>
        <taxon>Bacillales</taxon>
        <taxon>Paenibacillaceae</taxon>
        <taxon>Paenibacillus</taxon>
    </lineage>
</organism>
<accession>A0A917E096</accession>